<accession>A0A7S1WG60</accession>
<dbReference type="PANTHER" id="PTHR38564">
    <property type="entry name" value="SI:CH73-250A16.5-RELATED"/>
    <property type="match status" value="1"/>
</dbReference>
<sequence length="181" mass="20203">MRVFSSSRLLVAAFALASASARMECPGSKAFIHAKAMVRSQVFGTCSEVMAEMEARVAGQFNKWHDPHNNGTYTLLQSSASKLEFSRLTGNEKYTDLLTFTFQRMSGNTCYISGCSESQVFSIRDYSTNFCNLYNLFCNKGEGCHPVLHDLRNSETSVTSSIGAGKDKDECLQVRRRLFML</sequence>
<dbReference type="AlphaFoldDB" id="A0A7S1WG60"/>
<protein>
    <submittedName>
        <fullName evidence="2">Uncharacterized protein</fullName>
    </submittedName>
</protein>
<dbReference type="EMBL" id="HBGE01072077">
    <property type="protein sequence ID" value="CAD9166375.1"/>
    <property type="molecule type" value="Transcribed_RNA"/>
</dbReference>
<gene>
    <name evidence="2" type="ORF">ACAT0790_LOCUS43143</name>
</gene>
<evidence type="ECO:0000313" key="2">
    <source>
        <dbReference type="EMBL" id="CAD9166375.1"/>
    </source>
</evidence>
<feature type="signal peptide" evidence="1">
    <location>
        <begin position="1"/>
        <end position="21"/>
    </location>
</feature>
<dbReference type="PANTHER" id="PTHR38564:SF2">
    <property type="entry name" value="WU:FC46H12 PRECURSOR"/>
    <property type="match status" value="1"/>
</dbReference>
<evidence type="ECO:0000256" key="1">
    <source>
        <dbReference type="SAM" id="SignalP"/>
    </source>
</evidence>
<organism evidence="2">
    <name type="scientific">Alexandrium catenella</name>
    <name type="common">Red tide dinoflagellate</name>
    <name type="synonym">Gonyaulax catenella</name>
    <dbReference type="NCBI Taxonomy" id="2925"/>
    <lineage>
        <taxon>Eukaryota</taxon>
        <taxon>Sar</taxon>
        <taxon>Alveolata</taxon>
        <taxon>Dinophyceae</taxon>
        <taxon>Gonyaulacales</taxon>
        <taxon>Pyrocystaceae</taxon>
        <taxon>Alexandrium</taxon>
    </lineage>
</organism>
<proteinExistence type="predicted"/>
<keyword evidence="1" id="KW-0732">Signal</keyword>
<name>A0A7S1WG60_ALECA</name>
<feature type="chain" id="PRO_5030548217" evidence="1">
    <location>
        <begin position="22"/>
        <end position="181"/>
    </location>
</feature>
<reference evidence="2" key="1">
    <citation type="submission" date="2021-01" db="EMBL/GenBank/DDBJ databases">
        <authorList>
            <person name="Corre E."/>
            <person name="Pelletier E."/>
            <person name="Niang G."/>
            <person name="Scheremetjew M."/>
            <person name="Finn R."/>
            <person name="Kale V."/>
            <person name="Holt S."/>
            <person name="Cochrane G."/>
            <person name="Meng A."/>
            <person name="Brown T."/>
            <person name="Cohen L."/>
        </authorList>
    </citation>
    <scope>NUCLEOTIDE SEQUENCE</scope>
    <source>
        <strain evidence="2">OF101</strain>
    </source>
</reference>